<dbReference type="InterPro" id="IPR050846">
    <property type="entry name" value="TLCD"/>
</dbReference>
<name>A0A7M7P8R6_STRPU</name>
<feature type="compositionally biased region" description="Low complexity" evidence="6">
    <location>
        <begin position="262"/>
        <end position="278"/>
    </location>
</feature>
<dbReference type="PANTHER" id="PTHR13439:SF66">
    <property type="entry name" value="BCDNA.GH12326"/>
    <property type="match status" value="1"/>
</dbReference>
<dbReference type="InParanoid" id="A0A7M7P8R6"/>
<evidence type="ECO:0000313" key="10">
    <source>
        <dbReference type="Proteomes" id="UP000007110"/>
    </source>
</evidence>
<feature type="transmembrane region" description="Helical" evidence="7">
    <location>
        <begin position="40"/>
        <end position="63"/>
    </location>
</feature>
<dbReference type="GO" id="GO:0055088">
    <property type="term" value="P:lipid homeostasis"/>
    <property type="evidence" value="ECO:0000318"/>
    <property type="project" value="GO_Central"/>
</dbReference>
<dbReference type="AlphaFoldDB" id="A0A7M7P8R6"/>
<feature type="domain" description="TLC" evidence="8">
    <location>
        <begin position="35"/>
        <end position="252"/>
    </location>
</feature>
<dbReference type="OrthoDB" id="10266980at2759"/>
<feature type="transmembrane region" description="Helical" evidence="7">
    <location>
        <begin position="120"/>
        <end position="141"/>
    </location>
</feature>
<keyword evidence="4 5" id="KW-0472">Membrane</keyword>
<feature type="transmembrane region" description="Helical" evidence="7">
    <location>
        <begin position="226"/>
        <end position="248"/>
    </location>
</feature>
<dbReference type="Proteomes" id="UP000007110">
    <property type="component" value="Unassembled WGS sequence"/>
</dbReference>
<organism evidence="9 10">
    <name type="scientific">Strongylocentrotus purpuratus</name>
    <name type="common">Purple sea urchin</name>
    <dbReference type="NCBI Taxonomy" id="7668"/>
    <lineage>
        <taxon>Eukaryota</taxon>
        <taxon>Metazoa</taxon>
        <taxon>Echinodermata</taxon>
        <taxon>Eleutherozoa</taxon>
        <taxon>Echinozoa</taxon>
        <taxon>Echinoidea</taxon>
        <taxon>Euechinoidea</taxon>
        <taxon>Echinacea</taxon>
        <taxon>Camarodonta</taxon>
        <taxon>Echinidea</taxon>
        <taxon>Strongylocentrotidae</taxon>
        <taxon>Strongylocentrotus</taxon>
    </lineage>
</organism>
<dbReference type="OMA" id="ATSCKRI"/>
<dbReference type="GeneID" id="581254"/>
<keyword evidence="2 5" id="KW-0812">Transmembrane</keyword>
<evidence type="ECO:0000256" key="4">
    <source>
        <dbReference type="ARBA" id="ARBA00023136"/>
    </source>
</evidence>
<dbReference type="EnsemblMetazoa" id="XM_030991899">
    <property type="protein sequence ID" value="XP_030847759"/>
    <property type="gene ID" value="LOC581254"/>
</dbReference>
<keyword evidence="10" id="KW-1185">Reference proteome</keyword>
<protein>
    <recommendedName>
        <fullName evidence="8">TLC domain-containing protein</fullName>
    </recommendedName>
</protein>
<evidence type="ECO:0000313" key="9">
    <source>
        <dbReference type="EnsemblMetazoa" id="XP_030847759"/>
    </source>
</evidence>
<dbReference type="GO" id="GO:0016020">
    <property type="term" value="C:membrane"/>
    <property type="evidence" value="ECO:0007669"/>
    <property type="project" value="UniProtKB-SubCell"/>
</dbReference>
<feature type="region of interest" description="Disordered" evidence="6">
    <location>
        <begin position="256"/>
        <end position="278"/>
    </location>
</feature>
<evidence type="ECO:0000256" key="7">
    <source>
        <dbReference type="SAM" id="Phobius"/>
    </source>
</evidence>
<dbReference type="PANTHER" id="PTHR13439">
    <property type="entry name" value="CT120 PROTEIN"/>
    <property type="match status" value="1"/>
</dbReference>
<dbReference type="Pfam" id="PF03798">
    <property type="entry name" value="TRAM_LAG1_CLN8"/>
    <property type="match status" value="1"/>
</dbReference>
<accession>A0A7M7P8R6</accession>
<evidence type="ECO:0000256" key="5">
    <source>
        <dbReference type="PROSITE-ProRule" id="PRU00205"/>
    </source>
</evidence>
<comment type="subcellular location">
    <subcellularLocation>
        <location evidence="1">Membrane</location>
        <topology evidence="1">Multi-pass membrane protein</topology>
    </subcellularLocation>
</comment>
<evidence type="ECO:0000256" key="6">
    <source>
        <dbReference type="SAM" id="MobiDB-lite"/>
    </source>
</evidence>
<proteinExistence type="predicted"/>
<dbReference type="PROSITE" id="PS50922">
    <property type="entry name" value="TLC"/>
    <property type="match status" value="1"/>
</dbReference>
<feature type="transmembrane region" description="Helical" evidence="7">
    <location>
        <begin position="75"/>
        <end position="99"/>
    </location>
</feature>
<evidence type="ECO:0000256" key="1">
    <source>
        <dbReference type="ARBA" id="ARBA00004141"/>
    </source>
</evidence>
<feature type="transmembrane region" description="Helical" evidence="7">
    <location>
        <begin position="147"/>
        <end position="165"/>
    </location>
</feature>
<reference evidence="10" key="1">
    <citation type="submission" date="2015-02" db="EMBL/GenBank/DDBJ databases">
        <title>Genome sequencing for Strongylocentrotus purpuratus.</title>
        <authorList>
            <person name="Murali S."/>
            <person name="Liu Y."/>
            <person name="Vee V."/>
            <person name="English A."/>
            <person name="Wang M."/>
            <person name="Skinner E."/>
            <person name="Han Y."/>
            <person name="Muzny D.M."/>
            <person name="Worley K.C."/>
            <person name="Gibbs R.A."/>
        </authorList>
    </citation>
    <scope>NUCLEOTIDE SEQUENCE</scope>
</reference>
<dbReference type="RefSeq" id="XP_030847759.1">
    <property type="nucleotide sequence ID" value="XM_030991899.1"/>
</dbReference>
<dbReference type="GO" id="GO:0005783">
    <property type="term" value="C:endoplasmic reticulum"/>
    <property type="evidence" value="ECO:0000318"/>
    <property type="project" value="GO_Central"/>
</dbReference>
<keyword evidence="3 7" id="KW-1133">Transmembrane helix</keyword>
<dbReference type="KEGG" id="spu:581254"/>
<reference evidence="9" key="2">
    <citation type="submission" date="2021-01" db="UniProtKB">
        <authorList>
            <consortium name="EnsemblMetazoa"/>
        </authorList>
    </citation>
    <scope>IDENTIFICATION</scope>
</reference>
<evidence type="ECO:0000256" key="3">
    <source>
        <dbReference type="ARBA" id="ARBA00022989"/>
    </source>
</evidence>
<feature type="transmembrane region" description="Helical" evidence="7">
    <location>
        <begin position="6"/>
        <end position="28"/>
    </location>
</feature>
<evidence type="ECO:0000259" key="8">
    <source>
        <dbReference type="PROSITE" id="PS50922"/>
    </source>
</evidence>
<feature type="transmembrane region" description="Helical" evidence="7">
    <location>
        <begin position="185"/>
        <end position="206"/>
    </location>
</feature>
<sequence length="278" mass="31762">MEQYSLTTNFIVGCIFWPTTFHLIWFLLSFKISDARACGTAMRLVSIIHAILAATVGTISVMATYKDIIQDDHWLLNYFAAFAYPYMPYDTYSMYHVFIREKNKQDLPFFTRVTSFLKSLDLEIFHHAISTFLGYPIILHYRHNKGTFIVGCVYITEFSTPFVNLRKILIKNGYGSSWMFTINNLVVLILFFLVRVALWPAMYIVYAVNKQMGPSLVLTSVPYGCHIAMTIVFALQTSWYVLFCRGFFKPVKPSQHVKHNEGSASNGVASVGSGTKQD</sequence>
<evidence type="ECO:0000256" key="2">
    <source>
        <dbReference type="ARBA" id="ARBA00022692"/>
    </source>
</evidence>
<dbReference type="SMART" id="SM00724">
    <property type="entry name" value="TLC"/>
    <property type="match status" value="1"/>
</dbReference>
<dbReference type="InterPro" id="IPR006634">
    <property type="entry name" value="TLC-dom"/>
</dbReference>